<comment type="caution">
    <text evidence="1">The sequence shown here is derived from an EMBL/GenBank/DDBJ whole genome shotgun (WGS) entry which is preliminary data.</text>
</comment>
<gene>
    <name evidence="1" type="ORF">C8A00DRAFT_35008</name>
</gene>
<keyword evidence="2" id="KW-1185">Reference proteome</keyword>
<protein>
    <submittedName>
        <fullName evidence="1">Uncharacterized protein</fullName>
    </submittedName>
</protein>
<organism evidence="1 2">
    <name type="scientific">Chaetomidium leptoderma</name>
    <dbReference type="NCBI Taxonomy" id="669021"/>
    <lineage>
        <taxon>Eukaryota</taxon>
        <taxon>Fungi</taxon>
        <taxon>Dikarya</taxon>
        <taxon>Ascomycota</taxon>
        <taxon>Pezizomycotina</taxon>
        <taxon>Sordariomycetes</taxon>
        <taxon>Sordariomycetidae</taxon>
        <taxon>Sordariales</taxon>
        <taxon>Chaetomiaceae</taxon>
        <taxon>Chaetomidium</taxon>
    </lineage>
</organism>
<dbReference type="EMBL" id="MU856979">
    <property type="protein sequence ID" value="KAK4152313.1"/>
    <property type="molecule type" value="Genomic_DNA"/>
</dbReference>
<dbReference type="Proteomes" id="UP001302745">
    <property type="component" value="Unassembled WGS sequence"/>
</dbReference>
<evidence type="ECO:0000313" key="1">
    <source>
        <dbReference type="EMBL" id="KAK4152313.1"/>
    </source>
</evidence>
<reference evidence="1" key="2">
    <citation type="submission" date="2023-05" db="EMBL/GenBank/DDBJ databases">
        <authorList>
            <consortium name="Lawrence Berkeley National Laboratory"/>
            <person name="Steindorff A."/>
            <person name="Hensen N."/>
            <person name="Bonometti L."/>
            <person name="Westerberg I."/>
            <person name="Brannstrom I.O."/>
            <person name="Guillou S."/>
            <person name="Cros-Aarteil S."/>
            <person name="Calhoun S."/>
            <person name="Haridas S."/>
            <person name="Kuo A."/>
            <person name="Mondo S."/>
            <person name="Pangilinan J."/>
            <person name="Riley R."/>
            <person name="Labutti K."/>
            <person name="Andreopoulos B."/>
            <person name="Lipzen A."/>
            <person name="Chen C."/>
            <person name="Yanf M."/>
            <person name="Daum C."/>
            <person name="Ng V."/>
            <person name="Clum A."/>
            <person name="Ohm R."/>
            <person name="Martin F."/>
            <person name="Silar P."/>
            <person name="Natvig D."/>
            <person name="Lalanne C."/>
            <person name="Gautier V."/>
            <person name="Ament-Velasquez S.L."/>
            <person name="Kruys A."/>
            <person name="Hutchinson M.I."/>
            <person name="Powell A.J."/>
            <person name="Barry K."/>
            <person name="Miller A.N."/>
            <person name="Grigoriev I.V."/>
            <person name="Debuchy R."/>
            <person name="Gladieux P."/>
            <person name="Thoren M.H."/>
            <person name="Johannesson H."/>
        </authorList>
    </citation>
    <scope>NUCLEOTIDE SEQUENCE</scope>
    <source>
        <strain evidence="1">CBS 538.74</strain>
    </source>
</reference>
<name>A0AAN6VIR8_9PEZI</name>
<dbReference type="AlphaFoldDB" id="A0AAN6VIR8"/>
<reference evidence="1" key="1">
    <citation type="journal article" date="2023" name="Mol. Phylogenet. Evol.">
        <title>Genome-scale phylogeny and comparative genomics of the fungal order Sordariales.</title>
        <authorList>
            <person name="Hensen N."/>
            <person name="Bonometti L."/>
            <person name="Westerberg I."/>
            <person name="Brannstrom I.O."/>
            <person name="Guillou S."/>
            <person name="Cros-Aarteil S."/>
            <person name="Calhoun S."/>
            <person name="Haridas S."/>
            <person name="Kuo A."/>
            <person name="Mondo S."/>
            <person name="Pangilinan J."/>
            <person name="Riley R."/>
            <person name="LaButti K."/>
            <person name="Andreopoulos B."/>
            <person name="Lipzen A."/>
            <person name="Chen C."/>
            <person name="Yan M."/>
            <person name="Daum C."/>
            <person name="Ng V."/>
            <person name="Clum A."/>
            <person name="Steindorff A."/>
            <person name="Ohm R.A."/>
            <person name="Martin F."/>
            <person name="Silar P."/>
            <person name="Natvig D.O."/>
            <person name="Lalanne C."/>
            <person name="Gautier V."/>
            <person name="Ament-Velasquez S.L."/>
            <person name="Kruys A."/>
            <person name="Hutchinson M.I."/>
            <person name="Powell A.J."/>
            <person name="Barry K."/>
            <person name="Miller A.N."/>
            <person name="Grigoriev I.V."/>
            <person name="Debuchy R."/>
            <person name="Gladieux P."/>
            <person name="Hiltunen Thoren M."/>
            <person name="Johannesson H."/>
        </authorList>
    </citation>
    <scope>NUCLEOTIDE SEQUENCE</scope>
    <source>
        <strain evidence="1">CBS 538.74</strain>
    </source>
</reference>
<accession>A0AAN6VIR8</accession>
<sequence>MADDLINFGGKDLAKLYNETGSRDAVFEYLDGVIRDYKTLDPQISDTTKEELQSIRDQIELLSLPEGTEYINKSKNPSQHIRRQVFEPRTWNDKKKRDPKTMSKFTVLAEDPKHYWSLYSEGTRPYWNQYDLLGLFFSKMGPAPGGGSVANQRNFYLPLTAVCAKFCLWLGGVLIPKMTGDDPKKKRKGAGVGAPPACFQCTWNQDTGRFFLGASLAGFVDNTAEVGIWEDRLRETRYRLLDSFYNFPGKWGAYEEKRSPANVYENKKTLFGNCGETYPFLEMIGPHIADIDVRVETHGLALGNQFGGVAEYQTEAFSSYLIPPCLNCQQLLRYAGVYNVAKFVTDSTMETPFFPLAIPLENEKEGENSGSD</sequence>
<proteinExistence type="predicted"/>
<evidence type="ECO:0000313" key="2">
    <source>
        <dbReference type="Proteomes" id="UP001302745"/>
    </source>
</evidence>